<accession>A0A8S5LQM9</accession>
<protein>
    <submittedName>
        <fullName evidence="1">Uncharacterized protein</fullName>
    </submittedName>
</protein>
<reference evidence="1" key="1">
    <citation type="journal article" date="2021" name="Proc. Natl. Acad. Sci. U.S.A.">
        <title>A Catalog of Tens of Thousands of Viruses from Human Metagenomes Reveals Hidden Associations with Chronic Diseases.</title>
        <authorList>
            <person name="Tisza M.J."/>
            <person name="Buck C.B."/>
        </authorList>
    </citation>
    <scope>NUCLEOTIDE SEQUENCE</scope>
    <source>
        <strain evidence="1">CtC8s18</strain>
    </source>
</reference>
<sequence>MSITYFTKTINIIHITIGNPSDAINWAIKFISIEFNLYIYNKVGFIFCQVVF</sequence>
<proteinExistence type="predicted"/>
<dbReference type="EMBL" id="BK015897">
    <property type="protein sequence ID" value="DAD72340.1"/>
    <property type="molecule type" value="Genomic_DNA"/>
</dbReference>
<organism evidence="1">
    <name type="scientific">Podoviridae sp. ctC8s18</name>
    <dbReference type="NCBI Taxonomy" id="2827617"/>
    <lineage>
        <taxon>Viruses</taxon>
        <taxon>Duplodnaviria</taxon>
        <taxon>Heunggongvirae</taxon>
        <taxon>Uroviricota</taxon>
        <taxon>Caudoviricetes</taxon>
    </lineage>
</organism>
<name>A0A8S5LQM9_9CAUD</name>
<evidence type="ECO:0000313" key="1">
    <source>
        <dbReference type="EMBL" id="DAD72340.1"/>
    </source>
</evidence>